<dbReference type="Proteomes" id="UP000887226">
    <property type="component" value="Unassembled WGS sequence"/>
</dbReference>
<comment type="caution">
    <text evidence="1">The sequence shown here is derived from an EMBL/GenBank/DDBJ whole genome shotgun (WGS) entry which is preliminary data.</text>
</comment>
<evidence type="ECO:0008006" key="3">
    <source>
        <dbReference type="Google" id="ProtNLM"/>
    </source>
</evidence>
<organism evidence="1 2">
    <name type="scientific">Calycina marina</name>
    <dbReference type="NCBI Taxonomy" id="1763456"/>
    <lineage>
        <taxon>Eukaryota</taxon>
        <taxon>Fungi</taxon>
        <taxon>Dikarya</taxon>
        <taxon>Ascomycota</taxon>
        <taxon>Pezizomycotina</taxon>
        <taxon>Leotiomycetes</taxon>
        <taxon>Helotiales</taxon>
        <taxon>Pezizellaceae</taxon>
        <taxon>Calycina</taxon>
    </lineage>
</organism>
<name>A0A9P8CG18_9HELO</name>
<proteinExistence type="predicted"/>
<dbReference type="EMBL" id="MU253832">
    <property type="protein sequence ID" value="KAG9245759.1"/>
    <property type="molecule type" value="Genomic_DNA"/>
</dbReference>
<dbReference type="InterPro" id="IPR009003">
    <property type="entry name" value="Peptidase_S1_PA"/>
</dbReference>
<dbReference type="OrthoDB" id="4217619at2759"/>
<protein>
    <recommendedName>
        <fullName evidence="3">Serine protease</fullName>
    </recommendedName>
</protein>
<sequence length="269" mass="30274">MRDVNVFGFAHYFIRIRRISIGTKLPGVGTVELKLVCEKEAKLKSCSVSILASINAVHTRYRLEVTWIFAQYETGTAASIADGWALICAHLYGEDEEEFEASTKRKWLLSHTGQLWDAKSDLALLKIVSVETNETVQPRFSFSTLSAKKPAVGSSILCIRQPGKDGLEYTMEQEKQNTACSRSRKDGSRVYCQEILRTIRRLIPRFTIVGRTGDSGCPMIRGDNGTLIGLHSSWDDQPGIRHEIPEVAITEFLDQRTLVAVEIRHKPKY</sequence>
<dbReference type="SUPFAM" id="SSF50494">
    <property type="entry name" value="Trypsin-like serine proteases"/>
    <property type="match status" value="1"/>
</dbReference>
<evidence type="ECO:0000313" key="1">
    <source>
        <dbReference type="EMBL" id="KAG9245759.1"/>
    </source>
</evidence>
<gene>
    <name evidence="1" type="ORF">BJ878DRAFT_336007</name>
</gene>
<accession>A0A9P8CG18</accession>
<keyword evidence="2" id="KW-1185">Reference proteome</keyword>
<evidence type="ECO:0000313" key="2">
    <source>
        <dbReference type="Proteomes" id="UP000887226"/>
    </source>
</evidence>
<reference evidence="1" key="1">
    <citation type="journal article" date="2021" name="IMA Fungus">
        <title>Genomic characterization of three marine fungi, including Emericellopsis atlantica sp. nov. with signatures of a generalist lifestyle and marine biomass degradation.</title>
        <authorList>
            <person name="Hagestad O.C."/>
            <person name="Hou L."/>
            <person name="Andersen J.H."/>
            <person name="Hansen E.H."/>
            <person name="Altermark B."/>
            <person name="Li C."/>
            <person name="Kuhnert E."/>
            <person name="Cox R.J."/>
            <person name="Crous P.W."/>
            <person name="Spatafora J.W."/>
            <person name="Lail K."/>
            <person name="Amirebrahimi M."/>
            <person name="Lipzen A."/>
            <person name="Pangilinan J."/>
            <person name="Andreopoulos W."/>
            <person name="Hayes R.D."/>
            <person name="Ng V."/>
            <person name="Grigoriev I.V."/>
            <person name="Jackson S.A."/>
            <person name="Sutton T.D.S."/>
            <person name="Dobson A.D.W."/>
            <person name="Rama T."/>
        </authorList>
    </citation>
    <scope>NUCLEOTIDE SEQUENCE</scope>
    <source>
        <strain evidence="1">TRa3180A</strain>
    </source>
</reference>
<dbReference type="AlphaFoldDB" id="A0A9P8CG18"/>